<dbReference type="Gene3D" id="3.30.750.24">
    <property type="entry name" value="STAS domain"/>
    <property type="match status" value="1"/>
</dbReference>
<dbReference type="InterPro" id="IPR011547">
    <property type="entry name" value="SLC26A/SulP_dom"/>
</dbReference>
<name>A0A7W4WEY6_9GAMM</name>
<dbReference type="Pfam" id="PF01740">
    <property type="entry name" value="STAS"/>
    <property type="match status" value="1"/>
</dbReference>
<accession>A0A7W4WEY6</accession>
<dbReference type="InterPro" id="IPR036513">
    <property type="entry name" value="STAS_dom_sf"/>
</dbReference>
<feature type="transmembrane region" description="Helical" evidence="5">
    <location>
        <begin position="196"/>
        <end position="213"/>
    </location>
</feature>
<dbReference type="GO" id="GO:0016020">
    <property type="term" value="C:membrane"/>
    <property type="evidence" value="ECO:0007669"/>
    <property type="project" value="UniProtKB-SubCell"/>
</dbReference>
<dbReference type="PANTHER" id="PTHR11814">
    <property type="entry name" value="SULFATE TRANSPORTER"/>
    <property type="match status" value="1"/>
</dbReference>
<proteinExistence type="predicted"/>
<feature type="transmembrane region" description="Helical" evidence="5">
    <location>
        <begin position="171"/>
        <end position="189"/>
    </location>
</feature>
<dbReference type="CDD" id="cd07042">
    <property type="entry name" value="STAS_SulP_like_sulfate_transporter"/>
    <property type="match status" value="1"/>
</dbReference>
<dbReference type="Pfam" id="PF00916">
    <property type="entry name" value="Sulfate_transp"/>
    <property type="match status" value="1"/>
</dbReference>
<feature type="transmembrane region" description="Helical" evidence="5">
    <location>
        <begin position="315"/>
        <end position="334"/>
    </location>
</feature>
<keyword evidence="4 5" id="KW-0472">Membrane</keyword>
<gene>
    <name evidence="7" type="ORF">FHS09_003822</name>
</gene>
<sequence length="563" mass="58965">MFVSALRQSFADGSLFGTLPRNLIAGITVGIVALPLSMGLAIASGVPPQHGLYTAIVGGIVVALLGGSRVNISGPTAAFVVVLLPVVQQFGLGGLLLAGLLAGLITIGFGLLKLGRLIQIIPYPVIVGFTSGIGTVIAFLQMKDFLGLQPEPGATHFLQQLGALAAALPSFRWQEFAIGALTLGMLILWKKVPGRIPAYLVALLVGTLVASVFNGSADLPDVDTIASRFRFSLGGVEGSGIPPVAPHFLLPWQLPGPDGMPIGFSWELLRALIGPAFSIALLGALESLLCAVVADGMSGQQHDPDGELVGQGMGNIAVAFFGGIPVTAAIARTATNVRSGGSTPLSAVVHGLFVLLAMLLLAPWLSLIPMAAMAAVLLVVAWNMSEAGHALHILRRAPRADAAVLLTCFALTVAIDMQVAVAAGLALASVLFIRRVTELTQTTLIKPHGEAEHQQEKGVVLYDLDGPLFFGAAYKALKIVTAVDRDVHTVVLDMRDVAVLDATAMENLEAIARHLAGRHTTLYLIHVRPALVKKMRRYGLLDATTPTRLARDYQAVLSQLSSA</sequence>
<dbReference type="Proteomes" id="UP000535937">
    <property type="component" value="Unassembled WGS sequence"/>
</dbReference>
<dbReference type="PROSITE" id="PS50801">
    <property type="entry name" value="STAS"/>
    <property type="match status" value="1"/>
</dbReference>
<dbReference type="GO" id="GO:0055085">
    <property type="term" value="P:transmembrane transport"/>
    <property type="evidence" value="ECO:0007669"/>
    <property type="project" value="InterPro"/>
</dbReference>
<feature type="transmembrane region" description="Helical" evidence="5">
    <location>
        <begin position="50"/>
        <end position="70"/>
    </location>
</feature>
<organism evidence="7 8">
    <name type="scientific">Microbulbifer rhizosphaerae</name>
    <dbReference type="NCBI Taxonomy" id="1562603"/>
    <lineage>
        <taxon>Bacteria</taxon>
        <taxon>Pseudomonadati</taxon>
        <taxon>Pseudomonadota</taxon>
        <taxon>Gammaproteobacteria</taxon>
        <taxon>Cellvibrionales</taxon>
        <taxon>Microbulbiferaceae</taxon>
        <taxon>Microbulbifer</taxon>
    </lineage>
</organism>
<dbReference type="AlphaFoldDB" id="A0A7W4WEY6"/>
<evidence type="ECO:0000256" key="3">
    <source>
        <dbReference type="ARBA" id="ARBA00022989"/>
    </source>
</evidence>
<evidence type="ECO:0000259" key="6">
    <source>
        <dbReference type="PROSITE" id="PS50801"/>
    </source>
</evidence>
<keyword evidence="3 5" id="KW-1133">Transmembrane helix</keyword>
<evidence type="ECO:0000313" key="7">
    <source>
        <dbReference type="EMBL" id="MBB3062971.1"/>
    </source>
</evidence>
<dbReference type="NCBIfam" id="NF008660">
    <property type="entry name" value="PRK11660.1"/>
    <property type="match status" value="1"/>
</dbReference>
<comment type="caution">
    <text evidence="7">The sequence shown here is derived from an EMBL/GenBank/DDBJ whole genome shotgun (WGS) entry which is preliminary data.</text>
</comment>
<keyword evidence="2 5" id="KW-0812">Transmembrane</keyword>
<comment type="subcellular location">
    <subcellularLocation>
        <location evidence="1">Membrane</location>
        <topology evidence="1">Multi-pass membrane protein</topology>
    </subcellularLocation>
</comment>
<feature type="transmembrane region" description="Helical" evidence="5">
    <location>
        <begin position="123"/>
        <end position="142"/>
    </location>
</feature>
<evidence type="ECO:0000256" key="5">
    <source>
        <dbReference type="SAM" id="Phobius"/>
    </source>
</evidence>
<evidence type="ECO:0000256" key="1">
    <source>
        <dbReference type="ARBA" id="ARBA00004141"/>
    </source>
</evidence>
<feature type="transmembrane region" description="Helical" evidence="5">
    <location>
        <begin position="272"/>
        <end position="294"/>
    </location>
</feature>
<feature type="domain" description="STAS" evidence="6">
    <location>
        <begin position="449"/>
        <end position="563"/>
    </location>
</feature>
<feature type="transmembrane region" description="Helical" evidence="5">
    <location>
        <begin position="23"/>
        <end position="43"/>
    </location>
</feature>
<feature type="transmembrane region" description="Helical" evidence="5">
    <location>
        <begin position="90"/>
        <end position="111"/>
    </location>
</feature>
<dbReference type="SUPFAM" id="SSF52091">
    <property type="entry name" value="SpoIIaa-like"/>
    <property type="match status" value="1"/>
</dbReference>
<evidence type="ECO:0000256" key="2">
    <source>
        <dbReference type="ARBA" id="ARBA00022692"/>
    </source>
</evidence>
<dbReference type="InterPro" id="IPR001902">
    <property type="entry name" value="SLC26A/SulP_fam"/>
</dbReference>
<evidence type="ECO:0000313" key="8">
    <source>
        <dbReference type="Proteomes" id="UP000535937"/>
    </source>
</evidence>
<dbReference type="InterPro" id="IPR002645">
    <property type="entry name" value="STAS_dom"/>
</dbReference>
<dbReference type="EMBL" id="JACHWZ010000022">
    <property type="protein sequence ID" value="MBB3062971.1"/>
    <property type="molecule type" value="Genomic_DNA"/>
</dbReference>
<dbReference type="RefSeq" id="WP_183462731.1">
    <property type="nucleotide sequence ID" value="NZ_JACHWZ010000022.1"/>
</dbReference>
<feature type="transmembrane region" description="Helical" evidence="5">
    <location>
        <begin position="354"/>
        <end position="382"/>
    </location>
</feature>
<keyword evidence="8" id="KW-1185">Reference proteome</keyword>
<evidence type="ECO:0000256" key="4">
    <source>
        <dbReference type="ARBA" id="ARBA00023136"/>
    </source>
</evidence>
<feature type="transmembrane region" description="Helical" evidence="5">
    <location>
        <begin position="403"/>
        <end position="433"/>
    </location>
</feature>
<reference evidence="7 8" key="1">
    <citation type="submission" date="2020-08" db="EMBL/GenBank/DDBJ databases">
        <title>Genomic Encyclopedia of Type Strains, Phase III (KMG-III): the genomes of soil and plant-associated and newly described type strains.</title>
        <authorList>
            <person name="Whitman W."/>
        </authorList>
    </citation>
    <scope>NUCLEOTIDE SEQUENCE [LARGE SCALE GENOMIC DNA]</scope>
    <source>
        <strain evidence="7 8">CECT 8799</strain>
    </source>
</reference>
<protein>
    <submittedName>
        <fullName evidence="7">SulP family sulfate permease</fullName>
    </submittedName>
</protein>